<dbReference type="EMBL" id="CACRSL010000003">
    <property type="protein sequence ID" value="VYS79630.1"/>
    <property type="molecule type" value="Genomic_DNA"/>
</dbReference>
<keyword evidence="1" id="KW-1133">Transmembrane helix</keyword>
<feature type="transmembrane region" description="Helical" evidence="1">
    <location>
        <begin position="133"/>
        <end position="152"/>
    </location>
</feature>
<gene>
    <name evidence="2" type="ORF">AULFYP135_00405</name>
</gene>
<keyword evidence="1" id="KW-0472">Membrane</keyword>
<evidence type="ECO:0000313" key="2">
    <source>
        <dbReference type="EMBL" id="VYS79630.1"/>
    </source>
</evidence>
<dbReference type="AlphaFoldDB" id="A0A6N2RJ22"/>
<name>A0A6N2RJ22_9FIRM</name>
<keyword evidence="1" id="KW-0812">Transmembrane</keyword>
<accession>A0A6N2RJ22</accession>
<proteinExistence type="predicted"/>
<feature type="transmembrane region" description="Helical" evidence="1">
    <location>
        <begin position="79"/>
        <end position="101"/>
    </location>
</feature>
<reference evidence="2" key="1">
    <citation type="submission" date="2019-11" db="EMBL/GenBank/DDBJ databases">
        <authorList>
            <person name="Feng L."/>
        </authorList>
    </citation>
    <scope>NUCLEOTIDE SEQUENCE</scope>
    <source>
        <strain evidence="2">AundefinedLFYP135</strain>
    </source>
</reference>
<feature type="transmembrane region" description="Helical" evidence="1">
    <location>
        <begin position="47"/>
        <end position="67"/>
    </location>
</feature>
<feature type="transmembrane region" description="Helical" evidence="1">
    <location>
        <begin position="20"/>
        <end position="41"/>
    </location>
</feature>
<evidence type="ECO:0000256" key="1">
    <source>
        <dbReference type="SAM" id="Phobius"/>
    </source>
</evidence>
<organism evidence="2">
    <name type="scientific">uncultured Anaerotruncus sp</name>
    <dbReference type="NCBI Taxonomy" id="905011"/>
    <lineage>
        <taxon>Bacteria</taxon>
        <taxon>Bacillati</taxon>
        <taxon>Bacillota</taxon>
        <taxon>Clostridia</taxon>
        <taxon>Eubacteriales</taxon>
        <taxon>Oscillospiraceae</taxon>
        <taxon>Anaerotruncus</taxon>
        <taxon>environmental samples</taxon>
    </lineage>
</organism>
<protein>
    <recommendedName>
        <fullName evidence="3">ABC-2 family transporter protein</fullName>
    </recommendedName>
</protein>
<evidence type="ECO:0008006" key="3">
    <source>
        <dbReference type="Google" id="ProtNLM"/>
    </source>
</evidence>
<sequence>MLQDIQREFDGSQASISWVILCYLVLPTVLCFFITQAGLIGFTFPRWIGILACLLLLALILFTWLPLAYPSGKYHRKFFLALLGANLLLGVKTALGLEFSIPVIRYLLPPLQIPHLSLCWALDLLFEESLPYYAGYAVSLLLFSGLLVLYGFGVHQHPDQP</sequence>